<gene>
    <name evidence="1" type="ORF">B296_00033115</name>
</gene>
<proteinExistence type="predicted"/>
<name>A0A426Y8I2_ENSVE</name>
<comment type="caution">
    <text evidence="1">The sequence shown here is derived from an EMBL/GenBank/DDBJ whole genome shotgun (WGS) entry which is preliminary data.</text>
</comment>
<sequence length="107" mass="11721">MILYSCRCQALCYPITAAFIPAVAHSSVPLLPPSQRSPDPRHSPFLPLLAVFHHRGSTTPLLTAMLPPSSFYASSPRPAAATAIASPHRFLSCYHSRFYLLSHTTCQ</sequence>
<protein>
    <submittedName>
        <fullName evidence="1">Uncharacterized protein</fullName>
    </submittedName>
</protein>
<evidence type="ECO:0000313" key="1">
    <source>
        <dbReference type="EMBL" id="RRT48018.1"/>
    </source>
</evidence>
<dbReference type="Proteomes" id="UP000287651">
    <property type="component" value="Unassembled WGS sequence"/>
</dbReference>
<evidence type="ECO:0000313" key="2">
    <source>
        <dbReference type="Proteomes" id="UP000287651"/>
    </source>
</evidence>
<dbReference type="EMBL" id="AMZH03014214">
    <property type="protein sequence ID" value="RRT48018.1"/>
    <property type="molecule type" value="Genomic_DNA"/>
</dbReference>
<accession>A0A426Y8I2</accession>
<dbReference type="AlphaFoldDB" id="A0A426Y8I2"/>
<organism evidence="1 2">
    <name type="scientific">Ensete ventricosum</name>
    <name type="common">Abyssinian banana</name>
    <name type="synonym">Musa ensete</name>
    <dbReference type="NCBI Taxonomy" id="4639"/>
    <lineage>
        <taxon>Eukaryota</taxon>
        <taxon>Viridiplantae</taxon>
        <taxon>Streptophyta</taxon>
        <taxon>Embryophyta</taxon>
        <taxon>Tracheophyta</taxon>
        <taxon>Spermatophyta</taxon>
        <taxon>Magnoliopsida</taxon>
        <taxon>Liliopsida</taxon>
        <taxon>Zingiberales</taxon>
        <taxon>Musaceae</taxon>
        <taxon>Ensete</taxon>
    </lineage>
</organism>
<reference evidence="1 2" key="1">
    <citation type="journal article" date="2014" name="Agronomy (Basel)">
        <title>A Draft Genome Sequence for Ensete ventricosum, the Drought-Tolerant Tree Against Hunger.</title>
        <authorList>
            <person name="Harrison J."/>
            <person name="Moore K.A."/>
            <person name="Paszkiewicz K."/>
            <person name="Jones T."/>
            <person name="Grant M."/>
            <person name="Ambacheew D."/>
            <person name="Muzemil S."/>
            <person name="Studholme D.J."/>
        </authorList>
    </citation>
    <scope>NUCLEOTIDE SEQUENCE [LARGE SCALE GENOMIC DNA]</scope>
</reference>